<dbReference type="Proteomes" id="UP000198724">
    <property type="component" value="Unassembled WGS sequence"/>
</dbReference>
<evidence type="ECO:0000313" key="3">
    <source>
        <dbReference type="Proteomes" id="UP000198724"/>
    </source>
</evidence>
<dbReference type="PROSITE" id="PS51257">
    <property type="entry name" value="PROKAR_LIPOPROTEIN"/>
    <property type="match status" value="1"/>
</dbReference>
<dbReference type="AlphaFoldDB" id="A0A1I2VCC5"/>
<reference evidence="3" key="1">
    <citation type="submission" date="2016-10" db="EMBL/GenBank/DDBJ databases">
        <authorList>
            <person name="Varghese N."/>
            <person name="Submissions S."/>
        </authorList>
    </citation>
    <scope>NUCLEOTIDE SEQUENCE [LARGE SCALE GENOMIC DNA]</scope>
    <source>
        <strain evidence="3">LP51</strain>
    </source>
</reference>
<dbReference type="STRING" id="1436961.SAMN05421739_104136"/>
<accession>A0A1I2VCC5</accession>
<dbReference type="EMBL" id="FOOT01000004">
    <property type="protein sequence ID" value="SFG87014.1"/>
    <property type="molecule type" value="Genomic_DNA"/>
</dbReference>
<protein>
    <recommendedName>
        <fullName evidence="4">WG containing repeat-containing protein</fullName>
    </recommendedName>
</protein>
<dbReference type="OrthoDB" id="1490226at2"/>
<organism evidence="2 3">
    <name type="scientific">Pontibacter chinhatensis</name>
    <dbReference type="NCBI Taxonomy" id="1436961"/>
    <lineage>
        <taxon>Bacteria</taxon>
        <taxon>Pseudomonadati</taxon>
        <taxon>Bacteroidota</taxon>
        <taxon>Cytophagia</taxon>
        <taxon>Cytophagales</taxon>
        <taxon>Hymenobacteraceae</taxon>
        <taxon>Pontibacter</taxon>
    </lineage>
</organism>
<keyword evidence="1" id="KW-0732">Signal</keyword>
<gene>
    <name evidence="2" type="ORF">SAMN05421739_104136</name>
</gene>
<dbReference type="RefSeq" id="WP_092101898.1">
    <property type="nucleotide sequence ID" value="NZ_FOOT01000004.1"/>
</dbReference>
<evidence type="ECO:0000313" key="2">
    <source>
        <dbReference type="EMBL" id="SFG87014.1"/>
    </source>
</evidence>
<name>A0A1I2VCC5_9BACT</name>
<sequence>MKKIFSIISFWIVAISCSAQQGSLFVIKDSTVAKDFKQVHESYLATKNAFLFEDDNYAVRKTCSGEWGGSIWFKNKKTGIEYASEATCPVVVNKLDGKYIVTNTLAHLSGFTQVLEISNPDSLEIFELPKPRQKKGKTIVRYVGDNQSKSKKGTIQLIDSVGVLTLASFPYQGDLFHIITDFKRTFVSKIENKRFVTIDTVSNEGIWTYNPEVIKTKNDQYIVFFNNKEVKGYLEIDDNLITLYRFKE</sequence>
<evidence type="ECO:0008006" key="4">
    <source>
        <dbReference type="Google" id="ProtNLM"/>
    </source>
</evidence>
<keyword evidence="3" id="KW-1185">Reference proteome</keyword>
<proteinExistence type="predicted"/>
<feature type="chain" id="PRO_5011658616" description="WG containing repeat-containing protein" evidence="1">
    <location>
        <begin position="22"/>
        <end position="248"/>
    </location>
</feature>
<evidence type="ECO:0000256" key="1">
    <source>
        <dbReference type="SAM" id="SignalP"/>
    </source>
</evidence>
<feature type="signal peptide" evidence="1">
    <location>
        <begin position="1"/>
        <end position="21"/>
    </location>
</feature>